<dbReference type="InterPro" id="IPR052342">
    <property type="entry name" value="MCH/BMMD"/>
</dbReference>
<reference evidence="4 5" key="1">
    <citation type="submission" date="2021-03" db="EMBL/GenBank/DDBJ databases">
        <title>Sequencing the genomes of 1000 actinobacteria strains.</title>
        <authorList>
            <person name="Klenk H.-P."/>
        </authorList>
    </citation>
    <scope>NUCLEOTIDE SEQUENCE [LARGE SCALE GENOMIC DNA]</scope>
    <source>
        <strain evidence="4 5">DSM 44506</strain>
    </source>
</reference>
<protein>
    <submittedName>
        <fullName evidence="4">Acyl dehydratase</fullName>
    </submittedName>
</protein>
<sequence length="188" mass="20112">MTDTANTANAGAAGPNDAEHPGIVQRGLWFEEYEEGARYLHRPGRTVTETDDVLFTTLTMNTQPLHLDAHWSSQQPGFGGKRLVNSMWTLSTVVGLSVSQLTLGTIVANLGFTEVSFPKPMFHGDTLYAETKCVSKRVSASRPGQGIVQLEHIGRNQNGDVVCRAVRATLVQCDPAASGDGSLDDGAA</sequence>
<gene>
    <name evidence="4" type="ORF">JOF33_002117</name>
</gene>
<dbReference type="Gene3D" id="3.10.129.10">
    <property type="entry name" value="Hotdog Thioesterase"/>
    <property type="match status" value="1"/>
</dbReference>
<name>A0ABS4UA68_9CORY</name>
<dbReference type="InterPro" id="IPR002539">
    <property type="entry name" value="MaoC-like_dom"/>
</dbReference>
<feature type="compositionally biased region" description="Low complexity" evidence="2">
    <location>
        <begin position="1"/>
        <end position="16"/>
    </location>
</feature>
<dbReference type="Pfam" id="PF01575">
    <property type="entry name" value="MaoC_dehydratas"/>
    <property type="match status" value="1"/>
</dbReference>
<dbReference type="RefSeq" id="WP_083291171.1">
    <property type="nucleotide sequence ID" value="NZ_CP047357.1"/>
</dbReference>
<evidence type="ECO:0000256" key="2">
    <source>
        <dbReference type="SAM" id="MobiDB-lite"/>
    </source>
</evidence>
<evidence type="ECO:0000313" key="5">
    <source>
        <dbReference type="Proteomes" id="UP001519305"/>
    </source>
</evidence>
<evidence type="ECO:0000313" key="4">
    <source>
        <dbReference type="EMBL" id="MBP2333418.1"/>
    </source>
</evidence>
<comment type="similarity">
    <text evidence="1">Belongs to the enoyl-CoA hydratase/isomerase family.</text>
</comment>
<feature type="region of interest" description="Disordered" evidence="2">
    <location>
        <begin position="1"/>
        <end position="21"/>
    </location>
</feature>
<dbReference type="Proteomes" id="UP001519305">
    <property type="component" value="Unassembled WGS sequence"/>
</dbReference>
<dbReference type="CDD" id="cd03451">
    <property type="entry name" value="FkbR2"/>
    <property type="match status" value="1"/>
</dbReference>
<accession>A0ABS4UA68</accession>
<dbReference type="PANTHER" id="PTHR43664">
    <property type="entry name" value="MONOAMINE OXIDASE-RELATED"/>
    <property type="match status" value="1"/>
</dbReference>
<evidence type="ECO:0000259" key="3">
    <source>
        <dbReference type="Pfam" id="PF01575"/>
    </source>
</evidence>
<evidence type="ECO:0000256" key="1">
    <source>
        <dbReference type="ARBA" id="ARBA00005254"/>
    </source>
</evidence>
<dbReference type="SUPFAM" id="SSF54637">
    <property type="entry name" value="Thioesterase/thiol ester dehydrase-isomerase"/>
    <property type="match status" value="1"/>
</dbReference>
<comment type="caution">
    <text evidence="4">The sequence shown here is derived from an EMBL/GenBank/DDBJ whole genome shotgun (WGS) entry which is preliminary data.</text>
</comment>
<proteinExistence type="inferred from homology"/>
<dbReference type="PANTHER" id="PTHR43664:SF1">
    <property type="entry name" value="BETA-METHYLMALYL-COA DEHYDRATASE"/>
    <property type="match status" value="1"/>
</dbReference>
<dbReference type="EMBL" id="JAGINY010000001">
    <property type="protein sequence ID" value="MBP2333418.1"/>
    <property type="molecule type" value="Genomic_DNA"/>
</dbReference>
<feature type="domain" description="MaoC-like" evidence="3">
    <location>
        <begin position="36"/>
        <end position="153"/>
    </location>
</feature>
<organism evidence="4 5">
    <name type="scientific">Corynebacterium freneyi</name>
    <dbReference type="NCBI Taxonomy" id="134034"/>
    <lineage>
        <taxon>Bacteria</taxon>
        <taxon>Bacillati</taxon>
        <taxon>Actinomycetota</taxon>
        <taxon>Actinomycetes</taxon>
        <taxon>Mycobacteriales</taxon>
        <taxon>Corynebacteriaceae</taxon>
        <taxon>Corynebacterium</taxon>
    </lineage>
</organism>
<keyword evidence="5" id="KW-1185">Reference proteome</keyword>
<dbReference type="InterPro" id="IPR029069">
    <property type="entry name" value="HotDog_dom_sf"/>
</dbReference>